<protein>
    <submittedName>
        <fullName evidence="2">AMP-binding protein</fullName>
    </submittedName>
</protein>
<dbReference type="InterPro" id="IPR045851">
    <property type="entry name" value="AMP-bd_C_sf"/>
</dbReference>
<evidence type="ECO:0000313" key="2">
    <source>
        <dbReference type="EMBL" id="MBL1121156.1"/>
    </source>
</evidence>
<dbReference type="Gene3D" id="3.40.50.12780">
    <property type="entry name" value="N-terminal domain of ligase-like"/>
    <property type="match status" value="1"/>
</dbReference>
<dbReference type="InterPro" id="IPR042099">
    <property type="entry name" value="ANL_N_sf"/>
</dbReference>
<gene>
    <name evidence="2" type="ORF">JK364_54410</name>
</gene>
<reference evidence="2 3" key="1">
    <citation type="submission" date="2021-01" db="EMBL/GenBank/DDBJ databases">
        <title>WGS of actinomycetes isolated from Thailand.</title>
        <authorList>
            <person name="Thawai C."/>
        </authorList>
    </citation>
    <scope>NUCLEOTIDE SEQUENCE [LARGE SCALE GENOMIC DNA]</scope>
    <source>
        <strain evidence="2 3">CA3R110</strain>
    </source>
</reference>
<dbReference type="Proteomes" id="UP000621510">
    <property type="component" value="Unassembled WGS sequence"/>
</dbReference>
<dbReference type="InterPro" id="IPR000873">
    <property type="entry name" value="AMP-dep_synth/lig_dom"/>
</dbReference>
<dbReference type="PANTHER" id="PTHR45527">
    <property type="entry name" value="NONRIBOSOMAL PEPTIDE SYNTHETASE"/>
    <property type="match status" value="1"/>
</dbReference>
<name>A0ABS1Q910_9ACTN</name>
<feature type="domain" description="AMP-dependent synthetase/ligase" evidence="1">
    <location>
        <begin position="9"/>
        <end position="235"/>
    </location>
</feature>
<proteinExistence type="predicted"/>
<keyword evidence="3" id="KW-1185">Reference proteome</keyword>
<evidence type="ECO:0000313" key="3">
    <source>
        <dbReference type="Proteomes" id="UP000621510"/>
    </source>
</evidence>
<dbReference type="EMBL" id="JAERRG010000170">
    <property type="protein sequence ID" value="MBL1121156.1"/>
    <property type="molecule type" value="Genomic_DNA"/>
</dbReference>
<dbReference type="PANTHER" id="PTHR45527:SF14">
    <property type="entry name" value="PLIPASTATIN SYNTHASE SUBUNIT B"/>
    <property type="match status" value="1"/>
</dbReference>
<dbReference type="SUPFAM" id="SSF56801">
    <property type="entry name" value="Acetyl-CoA synthetase-like"/>
    <property type="match status" value="1"/>
</dbReference>
<dbReference type="Pfam" id="PF00501">
    <property type="entry name" value="AMP-binding"/>
    <property type="match status" value="1"/>
</dbReference>
<evidence type="ECO:0000259" key="1">
    <source>
        <dbReference type="Pfam" id="PF00501"/>
    </source>
</evidence>
<dbReference type="InterPro" id="IPR020845">
    <property type="entry name" value="AMP-binding_CS"/>
</dbReference>
<feature type="non-terminal residue" evidence="2">
    <location>
        <position position="327"/>
    </location>
</feature>
<organism evidence="2 3">
    <name type="scientific">Streptomyces endocoffeicus</name>
    <dbReference type="NCBI Taxonomy" id="2898945"/>
    <lineage>
        <taxon>Bacteria</taxon>
        <taxon>Bacillati</taxon>
        <taxon>Actinomycetota</taxon>
        <taxon>Actinomycetes</taxon>
        <taxon>Kitasatosporales</taxon>
        <taxon>Streptomycetaceae</taxon>
        <taxon>Streptomyces</taxon>
    </lineage>
</organism>
<sequence length="327" mass="36880">PATNLTPTEQTTPPDARHPAYLIYTSGSTGTPKGVTIPQTNLIHLLAATHHYFTHPTHQTWCQFHSYAFDFSVWEIFGALLHGHTLIIPNHHTTRSPHDLITLIHQEHITTLCQTPTALYHLINTHQQHQHHQPLPLHHIILGGEPLDPTRTTTFHQQHPHTTITNMYGITETTIHVTHHPLNPNTTHTPNTPSPIGQPLPHLTTHLLDTNLQPTPPGTPGELYITGPTLARNYHNNPTLTATHFIANPHGPPGTRLYRTGDLAHHHPTTHQLHYHHRTDNQIQLHGYRIELGEIENTLTTHPHITHAAATLHHDHQDNKHLIAYTT</sequence>
<dbReference type="Gene3D" id="3.30.300.30">
    <property type="match status" value="1"/>
</dbReference>
<dbReference type="RefSeq" id="WP_201858879.1">
    <property type="nucleotide sequence ID" value="NZ_JAERRG010000170.1"/>
</dbReference>
<comment type="caution">
    <text evidence="2">The sequence shown here is derived from an EMBL/GenBank/DDBJ whole genome shotgun (WGS) entry which is preliminary data.</text>
</comment>
<accession>A0ABS1Q910</accession>
<feature type="non-terminal residue" evidence="2">
    <location>
        <position position="1"/>
    </location>
</feature>
<dbReference type="PROSITE" id="PS00455">
    <property type="entry name" value="AMP_BINDING"/>
    <property type="match status" value="1"/>
</dbReference>